<dbReference type="InterPro" id="IPR024185">
    <property type="entry name" value="FTHF_cligase-like_sf"/>
</dbReference>
<dbReference type="GO" id="GO:0030272">
    <property type="term" value="F:5-formyltetrahydrofolate cyclo-ligase activity"/>
    <property type="evidence" value="ECO:0007669"/>
    <property type="project" value="UniProtKB-EC"/>
</dbReference>
<dbReference type="AlphaFoldDB" id="A0A0Q3QSJ0"/>
<organism evidence="6 7">
    <name type="scientific">Cytobacillus solani</name>
    <dbReference type="NCBI Taxonomy" id="1637975"/>
    <lineage>
        <taxon>Bacteria</taxon>
        <taxon>Bacillati</taxon>
        <taxon>Bacillota</taxon>
        <taxon>Bacilli</taxon>
        <taxon>Bacillales</taxon>
        <taxon>Bacillaceae</taxon>
        <taxon>Cytobacillus</taxon>
    </lineage>
</organism>
<reference evidence="6 7" key="1">
    <citation type="submission" date="2015-09" db="EMBL/GenBank/DDBJ databases">
        <title>Genome sequencing project for genomic taxonomy and phylogenomics of Bacillus-like bacteria.</title>
        <authorList>
            <person name="Liu B."/>
            <person name="Wang J."/>
            <person name="Zhu Y."/>
            <person name="Liu G."/>
            <person name="Chen Q."/>
            <person name="Chen Z."/>
            <person name="Lan J."/>
            <person name="Che J."/>
            <person name="Ge C."/>
            <person name="Shi H."/>
            <person name="Pan Z."/>
            <person name="Liu X."/>
        </authorList>
    </citation>
    <scope>NUCLEOTIDE SEQUENCE [LARGE SCALE GENOMIC DNA]</scope>
    <source>
        <strain evidence="6 7">FJAT-18043</strain>
    </source>
</reference>
<keyword evidence="7" id="KW-1185">Reference proteome</keyword>
<gene>
    <name evidence="6" type="ORF">AN957_19305</name>
</gene>
<dbReference type="GO" id="GO:0035999">
    <property type="term" value="P:tetrahydrofolate interconversion"/>
    <property type="evidence" value="ECO:0007669"/>
    <property type="project" value="TreeGrafter"/>
</dbReference>
<dbReference type="SUPFAM" id="SSF100950">
    <property type="entry name" value="NagB/RpiA/CoA transferase-like"/>
    <property type="match status" value="1"/>
</dbReference>
<feature type="binding site" evidence="4">
    <location>
        <begin position="135"/>
        <end position="143"/>
    </location>
    <ligand>
        <name>ATP</name>
        <dbReference type="ChEBI" id="CHEBI:30616"/>
    </ligand>
</feature>
<dbReference type="PANTHER" id="PTHR23407">
    <property type="entry name" value="ATPASE INHIBITOR/5-FORMYLTETRAHYDROFOLATE CYCLO-LIGASE"/>
    <property type="match status" value="1"/>
</dbReference>
<comment type="cofactor">
    <cofactor evidence="5">
        <name>Mg(2+)</name>
        <dbReference type="ChEBI" id="CHEBI:18420"/>
    </cofactor>
</comment>
<evidence type="ECO:0000256" key="1">
    <source>
        <dbReference type="ARBA" id="ARBA00010638"/>
    </source>
</evidence>
<dbReference type="GO" id="GO:0009396">
    <property type="term" value="P:folic acid-containing compound biosynthetic process"/>
    <property type="evidence" value="ECO:0007669"/>
    <property type="project" value="TreeGrafter"/>
</dbReference>
<dbReference type="GO" id="GO:0046872">
    <property type="term" value="F:metal ion binding"/>
    <property type="evidence" value="ECO:0007669"/>
    <property type="project" value="UniProtKB-KW"/>
</dbReference>
<evidence type="ECO:0000313" key="7">
    <source>
        <dbReference type="Proteomes" id="UP000050996"/>
    </source>
</evidence>
<keyword evidence="5" id="KW-0479">Metal-binding</keyword>
<dbReference type="PATRIC" id="fig|1637975.4.peg.3825"/>
<dbReference type="PIRSF" id="PIRSF006806">
    <property type="entry name" value="FTHF_cligase"/>
    <property type="match status" value="1"/>
</dbReference>
<dbReference type="NCBIfam" id="TIGR02727">
    <property type="entry name" value="MTHFS_bact"/>
    <property type="match status" value="1"/>
</dbReference>
<evidence type="ECO:0000313" key="6">
    <source>
        <dbReference type="EMBL" id="KQL20520.1"/>
    </source>
</evidence>
<name>A0A0Q3QSJ0_9BACI</name>
<feature type="binding site" evidence="4">
    <location>
        <begin position="5"/>
        <end position="9"/>
    </location>
    <ligand>
        <name>ATP</name>
        <dbReference type="ChEBI" id="CHEBI:30616"/>
    </ligand>
</feature>
<evidence type="ECO:0000256" key="4">
    <source>
        <dbReference type="PIRSR" id="PIRSR006806-1"/>
    </source>
</evidence>
<sequence length="190" mass="21843">MINEKQMIRKQIMDKLAKIEKPQYEHDSYEIAQLLFRDALWKEARTVGVTISKSPEVDTYQIIRKAWEEGKRVVIPKCLPRNKEMVFRTLTKFNQLESVYYGLLEPIETVTKEVPANEIDLIIVPGLAFTQNGYRVGFGGGYYDRYLASFTGQTISLAFTPQLVTELPIEGHDIPVNKIITVKKAEKMND</sequence>
<dbReference type="EMBL" id="LJIX01000006">
    <property type="protein sequence ID" value="KQL20520.1"/>
    <property type="molecule type" value="Genomic_DNA"/>
</dbReference>
<dbReference type="EC" id="6.3.3.2" evidence="5"/>
<comment type="caution">
    <text evidence="6">The sequence shown here is derived from an EMBL/GenBank/DDBJ whole genome shotgun (WGS) entry which is preliminary data.</text>
</comment>
<comment type="catalytic activity">
    <reaction evidence="5">
        <text>(6S)-5-formyl-5,6,7,8-tetrahydrofolate + ATP = (6R)-5,10-methenyltetrahydrofolate + ADP + phosphate</text>
        <dbReference type="Rhea" id="RHEA:10488"/>
        <dbReference type="ChEBI" id="CHEBI:30616"/>
        <dbReference type="ChEBI" id="CHEBI:43474"/>
        <dbReference type="ChEBI" id="CHEBI:57455"/>
        <dbReference type="ChEBI" id="CHEBI:57457"/>
        <dbReference type="ChEBI" id="CHEBI:456216"/>
        <dbReference type="EC" id="6.3.3.2"/>
    </reaction>
</comment>
<evidence type="ECO:0000256" key="2">
    <source>
        <dbReference type="ARBA" id="ARBA00022741"/>
    </source>
</evidence>
<keyword evidence="6" id="KW-0436">Ligase</keyword>
<feature type="binding site" evidence="4">
    <location>
        <position position="51"/>
    </location>
    <ligand>
        <name>substrate</name>
    </ligand>
</feature>
<keyword evidence="5" id="KW-0460">Magnesium</keyword>
<dbReference type="InterPro" id="IPR002698">
    <property type="entry name" value="FTHF_cligase"/>
</dbReference>
<dbReference type="Pfam" id="PF01812">
    <property type="entry name" value="5-FTHF_cyc-lig"/>
    <property type="match status" value="1"/>
</dbReference>
<dbReference type="PANTHER" id="PTHR23407:SF1">
    <property type="entry name" value="5-FORMYLTETRAHYDROFOLATE CYCLO-LIGASE"/>
    <property type="match status" value="1"/>
</dbReference>
<dbReference type="Gene3D" id="3.40.50.10420">
    <property type="entry name" value="NagB/RpiA/CoA transferase-like"/>
    <property type="match status" value="1"/>
</dbReference>
<dbReference type="STRING" id="1637975.AN957_19305"/>
<keyword evidence="3 4" id="KW-0067">ATP-binding</keyword>
<proteinExistence type="inferred from homology"/>
<evidence type="ECO:0000256" key="5">
    <source>
        <dbReference type="RuleBase" id="RU361279"/>
    </source>
</evidence>
<dbReference type="Proteomes" id="UP000050996">
    <property type="component" value="Unassembled WGS sequence"/>
</dbReference>
<evidence type="ECO:0000256" key="3">
    <source>
        <dbReference type="ARBA" id="ARBA00022840"/>
    </source>
</evidence>
<dbReference type="InterPro" id="IPR037171">
    <property type="entry name" value="NagB/RpiA_transferase-like"/>
</dbReference>
<dbReference type="GO" id="GO:0005524">
    <property type="term" value="F:ATP binding"/>
    <property type="evidence" value="ECO:0007669"/>
    <property type="project" value="UniProtKB-KW"/>
</dbReference>
<accession>A0A0Q3QSJ0</accession>
<feature type="binding site" evidence="4">
    <location>
        <position position="56"/>
    </location>
    <ligand>
        <name>substrate</name>
    </ligand>
</feature>
<dbReference type="RefSeq" id="WP_053477012.1">
    <property type="nucleotide sequence ID" value="NZ_LJIX01000006.1"/>
</dbReference>
<comment type="similarity">
    <text evidence="1 5">Belongs to the 5-formyltetrahydrofolate cyclo-ligase family.</text>
</comment>
<keyword evidence="2 4" id="KW-0547">Nucleotide-binding</keyword>
<protein>
    <recommendedName>
        <fullName evidence="5">5-formyltetrahydrofolate cyclo-ligase</fullName>
        <ecNumber evidence="5">6.3.3.2</ecNumber>
    </recommendedName>
</protein>